<comment type="similarity">
    <text evidence="1">Belongs to the Mu gp47/PBSX XkdT family.</text>
</comment>
<evidence type="ECO:0000313" key="6">
    <source>
        <dbReference type="Proteomes" id="UP001597541"/>
    </source>
</evidence>
<dbReference type="Pfam" id="PF04865">
    <property type="entry name" value="Baseplate_J"/>
    <property type="match status" value="1"/>
</dbReference>
<name>A0ABW5PFN1_9BACL</name>
<dbReference type="Pfam" id="PF26078">
    <property type="entry name" value="Baseplate_J_M"/>
    <property type="match status" value="1"/>
</dbReference>
<dbReference type="EMBL" id="JBHUME010000008">
    <property type="protein sequence ID" value="MFD2613531.1"/>
    <property type="molecule type" value="Genomic_DNA"/>
</dbReference>
<dbReference type="InterPro" id="IPR058530">
    <property type="entry name" value="Baseplate_J-like_C"/>
</dbReference>
<keyword evidence="6" id="KW-1185">Reference proteome</keyword>
<evidence type="ECO:0000313" key="5">
    <source>
        <dbReference type="EMBL" id="MFD2613531.1"/>
    </source>
</evidence>
<organism evidence="5 6">
    <name type="scientific">Paenibacillus gansuensis</name>
    <dbReference type="NCBI Taxonomy" id="306542"/>
    <lineage>
        <taxon>Bacteria</taxon>
        <taxon>Bacillati</taxon>
        <taxon>Bacillota</taxon>
        <taxon>Bacilli</taxon>
        <taxon>Bacillales</taxon>
        <taxon>Paenibacillaceae</taxon>
        <taxon>Paenibacillus</taxon>
    </lineage>
</organism>
<dbReference type="InterPro" id="IPR052399">
    <property type="entry name" value="Phage_Baseplate_Assmbl_Protein"/>
</dbReference>
<evidence type="ECO:0000256" key="1">
    <source>
        <dbReference type="ARBA" id="ARBA00038087"/>
    </source>
</evidence>
<dbReference type="RefSeq" id="WP_377603519.1">
    <property type="nucleotide sequence ID" value="NZ_JBHUME010000008.1"/>
</dbReference>
<comment type="caution">
    <text evidence="5">The sequence shown here is derived from an EMBL/GenBank/DDBJ whole genome shotgun (WGS) entry which is preliminary data.</text>
</comment>
<reference evidence="6" key="1">
    <citation type="journal article" date="2019" name="Int. J. Syst. Evol. Microbiol.">
        <title>The Global Catalogue of Microorganisms (GCM) 10K type strain sequencing project: providing services to taxonomists for standard genome sequencing and annotation.</title>
        <authorList>
            <consortium name="The Broad Institute Genomics Platform"/>
            <consortium name="The Broad Institute Genome Sequencing Center for Infectious Disease"/>
            <person name="Wu L."/>
            <person name="Ma J."/>
        </authorList>
    </citation>
    <scope>NUCLEOTIDE SEQUENCE [LARGE SCALE GENOMIC DNA]</scope>
    <source>
        <strain evidence="6">KCTC 3950</strain>
    </source>
</reference>
<dbReference type="PANTHER" id="PTHR37829:SF3">
    <property type="entry name" value="PROTEIN JAYE-RELATED"/>
    <property type="match status" value="1"/>
</dbReference>
<proteinExistence type="inferred from homology"/>
<protein>
    <submittedName>
        <fullName evidence="5">Baseplate J/gp47 family protein</fullName>
    </submittedName>
</protein>
<evidence type="ECO:0000259" key="3">
    <source>
        <dbReference type="Pfam" id="PF26078"/>
    </source>
</evidence>
<evidence type="ECO:0000259" key="2">
    <source>
        <dbReference type="Pfam" id="PF04865"/>
    </source>
</evidence>
<sequence>MYEDRTFDAIMQELLDEVPAEVDKREGSIVYVALAPAAAKIETLYQRMDADYRLSHAQTSSGAELRALGADFGLDPKAATPAIRKGLFKDDQNAPFDVPIGSTFSTSGLNFTVTEKLAAGDFKLQCETAGTTGNIPSGALLPQDYINGLATATLTSVLVPGEDEESDDEYRVRYFAQVRTPPTSGNRAAYRKWALEMPGIGDAYVQPNWNGPNTVKVFLLGPDKLPASAGSVQAVKDYIDPNIGLGEGMGEGQAPAGAVVTTVSAPTVAINVSATVVLSGSRTLAQVKTDFTAALIAHLASIAYSQDRSMKFARLGTILLDTPGVQDYDTSKLLLNGGTANVQVPAGSVAVIGAVTLT</sequence>
<gene>
    <name evidence="5" type="ORF">ACFSUF_13955</name>
</gene>
<feature type="domain" description="Baseplate J-like C-terminal" evidence="4">
    <location>
        <begin position="270"/>
        <end position="358"/>
    </location>
</feature>
<feature type="domain" description="Baseplate protein J-like barrel" evidence="2">
    <location>
        <begin position="97"/>
        <end position="155"/>
    </location>
</feature>
<dbReference type="PANTHER" id="PTHR37829">
    <property type="entry name" value="PHAGE-LIKE ELEMENT PBSX PROTEIN XKDT"/>
    <property type="match status" value="1"/>
</dbReference>
<dbReference type="InterPro" id="IPR058531">
    <property type="entry name" value="Baseplate_J_M"/>
</dbReference>
<accession>A0ABW5PFN1</accession>
<feature type="domain" description="Baseplate J-like central" evidence="3">
    <location>
        <begin position="182"/>
        <end position="263"/>
    </location>
</feature>
<dbReference type="Pfam" id="PF26079">
    <property type="entry name" value="Baseplate_J_C"/>
    <property type="match status" value="1"/>
</dbReference>
<dbReference type="Proteomes" id="UP001597541">
    <property type="component" value="Unassembled WGS sequence"/>
</dbReference>
<evidence type="ECO:0000259" key="4">
    <source>
        <dbReference type="Pfam" id="PF26079"/>
    </source>
</evidence>
<dbReference type="InterPro" id="IPR006949">
    <property type="entry name" value="Barrel_Baseplate_J-like"/>
</dbReference>